<proteinExistence type="predicted"/>
<keyword evidence="2" id="KW-1185">Reference proteome</keyword>
<name>A0ABW1TI89_9LACO</name>
<comment type="caution">
    <text evidence="1">The sequence shown here is derived from an EMBL/GenBank/DDBJ whole genome shotgun (WGS) entry which is preliminary data.</text>
</comment>
<sequence>MQLAVSTMLVGVFSGLHRGTIWETLELGGFQASLKPVLGLKAFPTASGIPGGRSATSTTNLAVTIPTVARVE</sequence>
<evidence type="ECO:0000313" key="2">
    <source>
        <dbReference type="Proteomes" id="UP001596283"/>
    </source>
</evidence>
<organism evidence="1 2">
    <name type="scientific">Levilactobacillus fujinensis</name>
    <dbReference type="NCBI Taxonomy" id="2486024"/>
    <lineage>
        <taxon>Bacteria</taxon>
        <taxon>Bacillati</taxon>
        <taxon>Bacillota</taxon>
        <taxon>Bacilli</taxon>
        <taxon>Lactobacillales</taxon>
        <taxon>Lactobacillaceae</taxon>
        <taxon>Levilactobacillus</taxon>
    </lineage>
</organism>
<dbReference type="Proteomes" id="UP001596283">
    <property type="component" value="Unassembled WGS sequence"/>
</dbReference>
<gene>
    <name evidence="1" type="ORF">ACFP1C_08505</name>
</gene>
<reference evidence="2" key="1">
    <citation type="journal article" date="2019" name="Int. J. Syst. Evol. Microbiol.">
        <title>The Global Catalogue of Microorganisms (GCM) 10K type strain sequencing project: providing services to taxonomists for standard genome sequencing and annotation.</title>
        <authorList>
            <consortium name="The Broad Institute Genomics Platform"/>
            <consortium name="The Broad Institute Genome Sequencing Center for Infectious Disease"/>
            <person name="Wu L."/>
            <person name="Ma J."/>
        </authorList>
    </citation>
    <scope>NUCLEOTIDE SEQUENCE [LARGE SCALE GENOMIC DNA]</scope>
    <source>
        <strain evidence="2">CCM 8908</strain>
    </source>
</reference>
<accession>A0ABW1TI89</accession>
<dbReference type="RefSeq" id="WP_125686195.1">
    <property type="nucleotide sequence ID" value="NZ_JBHSSI010000048.1"/>
</dbReference>
<evidence type="ECO:0000313" key="1">
    <source>
        <dbReference type="EMBL" id="MFC6260977.1"/>
    </source>
</evidence>
<dbReference type="EMBL" id="JBHSSI010000048">
    <property type="protein sequence ID" value="MFC6260977.1"/>
    <property type="molecule type" value="Genomic_DNA"/>
</dbReference>
<protein>
    <submittedName>
        <fullName evidence="1">Uncharacterized protein</fullName>
    </submittedName>
</protein>